<accession>A0A317U0Q5</accession>
<dbReference type="Proteomes" id="UP000247152">
    <property type="component" value="Unassembled WGS sequence"/>
</dbReference>
<feature type="transmembrane region" description="Helical" evidence="1">
    <location>
        <begin position="35"/>
        <end position="61"/>
    </location>
</feature>
<reference evidence="2 3" key="1">
    <citation type="submission" date="2018-05" db="EMBL/GenBank/DDBJ databases">
        <title>Legionella qingyii sp.nov., whole genome shotgun sequence.</title>
        <authorList>
            <person name="Wu H."/>
            <person name="Zhu Q."/>
            <person name="Hu C."/>
        </authorList>
    </citation>
    <scope>NUCLEOTIDE SEQUENCE [LARGE SCALE GENOMIC DNA]</scope>
    <source>
        <strain evidence="2 3">HEB18</strain>
    </source>
</reference>
<evidence type="ECO:0000313" key="3">
    <source>
        <dbReference type="Proteomes" id="UP000247152"/>
    </source>
</evidence>
<organism evidence="2 3">
    <name type="scientific">Legionella qingyii</name>
    <dbReference type="NCBI Taxonomy" id="2184757"/>
    <lineage>
        <taxon>Bacteria</taxon>
        <taxon>Pseudomonadati</taxon>
        <taxon>Pseudomonadota</taxon>
        <taxon>Gammaproteobacteria</taxon>
        <taxon>Legionellales</taxon>
        <taxon>Legionellaceae</taxon>
        <taxon>Legionella</taxon>
    </lineage>
</organism>
<dbReference type="AlphaFoldDB" id="A0A317U0Q5"/>
<dbReference type="EMBL" id="QHJG01000024">
    <property type="protein sequence ID" value="PWY54939.1"/>
    <property type="molecule type" value="Genomic_DNA"/>
</dbReference>
<name>A0A317U0Q5_9GAMM</name>
<keyword evidence="1" id="KW-0472">Membrane</keyword>
<sequence length="85" mass="9740">MQNTEVGSILELRQRFTENGTYLVHSVNVRKNEELHLICLGLKKLLCVGFLDLLVLFYFFVQRSGVVSMNLVQLFMAVEDVFATT</sequence>
<keyword evidence="1" id="KW-1133">Transmembrane helix</keyword>
<protein>
    <submittedName>
        <fullName evidence="2">Uncharacterized protein</fullName>
    </submittedName>
</protein>
<gene>
    <name evidence="2" type="ORF">DGG96_14500</name>
</gene>
<proteinExistence type="predicted"/>
<keyword evidence="1" id="KW-0812">Transmembrane</keyword>
<evidence type="ECO:0000256" key="1">
    <source>
        <dbReference type="SAM" id="Phobius"/>
    </source>
</evidence>
<comment type="caution">
    <text evidence="2">The sequence shown here is derived from an EMBL/GenBank/DDBJ whole genome shotgun (WGS) entry which is preliminary data.</text>
</comment>
<evidence type="ECO:0000313" key="2">
    <source>
        <dbReference type="EMBL" id="PWY54939.1"/>
    </source>
</evidence>